<proteinExistence type="predicted"/>
<dbReference type="Proteomes" id="UP000078572">
    <property type="component" value="Plasmid pRI-1"/>
</dbReference>
<dbReference type="EMBL" id="CP016024">
    <property type="protein sequence ID" value="ANJ76412.1"/>
    <property type="molecule type" value="Genomic_DNA"/>
</dbReference>
<dbReference type="RefSeq" id="WP_024979346.1">
    <property type="nucleotide sequence ID" value="NZ_CP016024.1"/>
</dbReference>
<gene>
    <name evidence="1" type="ORF">A9Y76_27840</name>
</gene>
<dbReference type="OrthoDB" id="9865549at2"/>
<keyword evidence="2" id="KW-1185">Reference proteome</keyword>
<name>A0A192A7Y8_9RALS</name>
<accession>A0A192A7Y8</accession>
<evidence type="ECO:0000313" key="2">
    <source>
        <dbReference type="Proteomes" id="UP000078572"/>
    </source>
</evidence>
<protein>
    <submittedName>
        <fullName evidence="1">Uncharacterized protein</fullName>
    </submittedName>
</protein>
<dbReference type="AlphaFoldDB" id="A0A192A7Y8"/>
<sequence>MAIRVQSREQAAQLIRNGLKPEDIRRWPQIALPQFLLDDIVVQELECLGIRKGHRSYDARRQGLLAELGQPAATVSMDWGRIIARHDEADTPPSFSLVFVLKSLEGVATAESTRRLTSEFDAEAIQFAVGRVIEAKFADIERAGAELTEGSYAGEILKFDVLDTRRVNYRELSESLADFVEHYDIPGMLNDESVVVRGSEESARRYVRAGWAA</sequence>
<geneLocation type="plasmid" evidence="2">
    <name>pri-1</name>
</geneLocation>
<keyword evidence="1" id="KW-0614">Plasmid</keyword>
<organism evidence="1 2">
    <name type="scientific">Ralstonia insidiosa</name>
    <dbReference type="NCBI Taxonomy" id="190721"/>
    <lineage>
        <taxon>Bacteria</taxon>
        <taxon>Pseudomonadati</taxon>
        <taxon>Pseudomonadota</taxon>
        <taxon>Betaproteobacteria</taxon>
        <taxon>Burkholderiales</taxon>
        <taxon>Burkholderiaceae</taxon>
        <taxon>Ralstonia</taxon>
    </lineage>
</organism>
<reference evidence="2" key="1">
    <citation type="submission" date="2016-06" db="EMBL/GenBank/DDBJ databases">
        <authorList>
            <person name="Xu Y."/>
            <person name="Nagy A."/>
            <person name="Yan X."/>
            <person name="Kim S.W."/>
            <person name="Haley B."/>
            <person name="Liu N.T."/>
            <person name="Nou X."/>
        </authorList>
    </citation>
    <scope>NUCLEOTIDE SEQUENCE [LARGE SCALE GENOMIC DNA]</scope>
    <source>
        <strain evidence="2">ATCC 49129</strain>
        <plasmid evidence="2">pri-1</plasmid>
    </source>
</reference>
<dbReference type="GeneID" id="61529847"/>
<evidence type="ECO:0000313" key="1">
    <source>
        <dbReference type="EMBL" id="ANJ76412.1"/>
    </source>
</evidence>